<keyword evidence="1" id="KW-0812">Transmembrane</keyword>
<organism evidence="2 3">
    <name type="scientific">Botrytis deweyae</name>
    <dbReference type="NCBI Taxonomy" id="2478750"/>
    <lineage>
        <taxon>Eukaryota</taxon>
        <taxon>Fungi</taxon>
        <taxon>Dikarya</taxon>
        <taxon>Ascomycota</taxon>
        <taxon>Pezizomycotina</taxon>
        <taxon>Leotiomycetes</taxon>
        <taxon>Helotiales</taxon>
        <taxon>Sclerotiniaceae</taxon>
        <taxon>Botrytis</taxon>
    </lineage>
</organism>
<name>A0ABQ7IFM8_9HELO</name>
<evidence type="ECO:0000313" key="3">
    <source>
        <dbReference type="Proteomes" id="UP000783213"/>
    </source>
</evidence>
<evidence type="ECO:0008006" key="4">
    <source>
        <dbReference type="Google" id="ProtNLM"/>
    </source>
</evidence>
<protein>
    <recommendedName>
        <fullName evidence="4">Receptor L-domain domain-containing protein</fullName>
    </recommendedName>
</protein>
<feature type="transmembrane region" description="Helical" evidence="1">
    <location>
        <begin position="398"/>
        <end position="418"/>
    </location>
</feature>
<evidence type="ECO:0000256" key="1">
    <source>
        <dbReference type="SAM" id="Phobius"/>
    </source>
</evidence>
<gene>
    <name evidence="2" type="ORF">EAE98_008101</name>
</gene>
<keyword evidence="1" id="KW-1133">Transmembrane helix</keyword>
<dbReference type="GeneID" id="62234874"/>
<comment type="caution">
    <text evidence="2">The sequence shown here is derived from an EMBL/GenBank/DDBJ whole genome shotgun (WGS) entry which is preliminary data.</text>
</comment>
<proteinExistence type="predicted"/>
<sequence>MVTCLAEPKDGSICSRSFFNDADQAEASIVSACKYFPGRIFLADTDKNEHILLEGLQVAGAIVSGYWGPPFRSVSSSTLRFIAHDLTIANDDIPNSWSFPRLKAMHTLNLKNISSPLKIEFSENVVVENANIENVPFASGFLPNMGAVHSLQAIDNPGLKLIDLSNASYFHIQAPPSDPSLKVYSSAKTFFNGEIYGATEVHMPVLEFCQSLILAANYFSSYLAPKLEYVQENFEITSNENLRSVSLPLLQRIALLEHSESFYNSSDTPVGNSSLKIAGNRNLQNISMPVLTRVDKDLEISGSKDLTHVDLTSLAEIRGRLAVINGTFTKIPLPSLKTLSPSLLGAMKNGTWNCSHIPSELGSIDTPGGSLACLDFSPRTKYAPVSENVGSKHGSSSIFVAPSIIFAILLAICIIISVKNCMRSVFVFEPTKPMSFNILSSYRTRIENMPELMTVERPVELSDPWQEMYELEATEYHELDSLPINLTSMETSYSVIQNPLLNDLG</sequence>
<evidence type="ECO:0000313" key="2">
    <source>
        <dbReference type="EMBL" id="KAF7922575.1"/>
    </source>
</evidence>
<dbReference type="SUPFAM" id="SSF52058">
    <property type="entry name" value="L domain-like"/>
    <property type="match status" value="1"/>
</dbReference>
<dbReference type="EMBL" id="RCSX01000020">
    <property type="protein sequence ID" value="KAF7922575.1"/>
    <property type="molecule type" value="Genomic_DNA"/>
</dbReference>
<reference evidence="2 3" key="1">
    <citation type="journal article" date="2020" name="Genome Biol. Evol.">
        <title>Comparative genomics of Sclerotiniaceae.</title>
        <authorList>
            <person name="Valero Jimenez C.A."/>
            <person name="Steentjes M."/>
            <person name="Scholten O.E."/>
            <person name="Van Kan J.A.L."/>
        </authorList>
    </citation>
    <scope>NUCLEOTIDE SEQUENCE [LARGE SCALE GENOMIC DNA]</scope>
    <source>
        <strain evidence="2 3">B1</strain>
    </source>
</reference>
<dbReference type="RefSeq" id="XP_038808018.1">
    <property type="nucleotide sequence ID" value="XM_038955724.1"/>
</dbReference>
<accession>A0ABQ7IFM8</accession>
<keyword evidence="1" id="KW-0472">Membrane</keyword>
<dbReference type="Proteomes" id="UP000783213">
    <property type="component" value="Unassembled WGS sequence"/>
</dbReference>
<keyword evidence="3" id="KW-1185">Reference proteome</keyword>